<dbReference type="Gene3D" id="1.10.45.10">
    <property type="entry name" value="Vanillyl-alcohol Oxidase, Chain A, domain 4"/>
    <property type="match status" value="1"/>
</dbReference>
<keyword evidence="2" id="KW-0285">Flavoprotein</keyword>
<dbReference type="InterPro" id="IPR006094">
    <property type="entry name" value="Oxid_FAD_bind_N"/>
</dbReference>
<dbReference type="InterPro" id="IPR036318">
    <property type="entry name" value="FAD-bd_PCMH-like_sf"/>
</dbReference>
<gene>
    <name evidence="6" type="ORF">NIG5292_01565</name>
</gene>
<evidence type="ECO:0000256" key="2">
    <source>
        <dbReference type="ARBA" id="ARBA00022630"/>
    </source>
</evidence>
<organism evidence="6 7">
    <name type="scientific">Nereida ignava</name>
    <dbReference type="NCBI Taxonomy" id="282199"/>
    <lineage>
        <taxon>Bacteria</taxon>
        <taxon>Pseudomonadati</taxon>
        <taxon>Pseudomonadota</taxon>
        <taxon>Alphaproteobacteria</taxon>
        <taxon>Rhodobacterales</taxon>
        <taxon>Roseobacteraceae</taxon>
        <taxon>Nereida</taxon>
    </lineage>
</organism>
<name>A0A0U1NLC0_9RHOB</name>
<dbReference type="RefSeq" id="WP_233488195.1">
    <property type="nucleotide sequence ID" value="NZ_CBFHGK010000005.1"/>
</dbReference>
<dbReference type="InterPro" id="IPR050432">
    <property type="entry name" value="FAD-linked_Oxidoreductases_BP"/>
</dbReference>
<dbReference type="PANTHER" id="PTHR13878">
    <property type="entry name" value="GULONOLACTONE OXIDASE"/>
    <property type="match status" value="1"/>
</dbReference>
<evidence type="ECO:0000259" key="5">
    <source>
        <dbReference type="PROSITE" id="PS51387"/>
    </source>
</evidence>
<dbReference type="GO" id="GO:0016491">
    <property type="term" value="F:oxidoreductase activity"/>
    <property type="evidence" value="ECO:0007669"/>
    <property type="project" value="UniProtKB-KW"/>
</dbReference>
<dbReference type="PROSITE" id="PS51387">
    <property type="entry name" value="FAD_PCMH"/>
    <property type="match status" value="1"/>
</dbReference>
<proteinExistence type="inferred from homology"/>
<dbReference type="EMBL" id="CVQV01000006">
    <property type="protein sequence ID" value="CRK75517.1"/>
    <property type="molecule type" value="Genomic_DNA"/>
</dbReference>
<comment type="similarity">
    <text evidence="1">Belongs to the oxygen-dependent FAD-linked oxidoreductase family.</text>
</comment>
<evidence type="ECO:0000256" key="1">
    <source>
        <dbReference type="ARBA" id="ARBA00005466"/>
    </source>
</evidence>
<dbReference type="SUPFAM" id="SSF56176">
    <property type="entry name" value="FAD-binding/transporter-associated domain-like"/>
    <property type="match status" value="1"/>
</dbReference>
<protein>
    <submittedName>
        <fullName evidence="6">FAD-linked oxidoreductase</fullName>
    </submittedName>
</protein>
<evidence type="ECO:0000313" key="7">
    <source>
        <dbReference type="Proteomes" id="UP000048949"/>
    </source>
</evidence>
<dbReference type="InterPro" id="IPR016166">
    <property type="entry name" value="FAD-bd_PCMH"/>
</dbReference>
<dbReference type="Proteomes" id="UP000048949">
    <property type="component" value="Unassembled WGS sequence"/>
</dbReference>
<evidence type="ECO:0000256" key="3">
    <source>
        <dbReference type="ARBA" id="ARBA00022827"/>
    </source>
</evidence>
<reference evidence="6 7" key="1">
    <citation type="submission" date="2015-04" db="EMBL/GenBank/DDBJ databases">
        <authorList>
            <person name="Syromyatnikov M.Y."/>
            <person name="Popov V.N."/>
        </authorList>
    </citation>
    <scope>NUCLEOTIDE SEQUENCE [LARGE SCALE GENOMIC DNA]</scope>
    <source>
        <strain evidence="6 7">CECT 5292</strain>
    </source>
</reference>
<feature type="domain" description="FAD-binding PCMH-type" evidence="5">
    <location>
        <begin position="56"/>
        <end position="232"/>
    </location>
</feature>
<dbReference type="InterPro" id="IPR016171">
    <property type="entry name" value="Vanillyl_alc_oxidase_C-sub2"/>
</dbReference>
<keyword evidence="4" id="KW-0560">Oxidoreductase</keyword>
<keyword evidence="3" id="KW-0274">FAD</keyword>
<dbReference type="GO" id="GO:0071949">
    <property type="term" value="F:FAD binding"/>
    <property type="evidence" value="ECO:0007669"/>
    <property type="project" value="InterPro"/>
</dbReference>
<evidence type="ECO:0000256" key="4">
    <source>
        <dbReference type="ARBA" id="ARBA00023002"/>
    </source>
</evidence>
<dbReference type="AlphaFoldDB" id="A0A0U1NLC0"/>
<accession>A0A0U1NLC0</accession>
<dbReference type="SUPFAM" id="SSF55103">
    <property type="entry name" value="FAD-linked oxidases, C-terminal domain"/>
    <property type="match status" value="1"/>
</dbReference>
<dbReference type="Gene3D" id="3.30.465.10">
    <property type="match status" value="1"/>
</dbReference>
<evidence type="ECO:0000313" key="6">
    <source>
        <dbReference type="EMBL" id="CRK75517.1"/>
    </source>
</evidence>
<dbReference type="InterPro" id="IPR016169">
    <property type="entry name" value="FAD-bd_PCMH_sub2"/>
</dbReference>
<sequence length="498" mass="54813">MVQIVKIGRRAALFGGGAAVGVAVTKGFSASNPTLAGTRMVKPLGAGKTLNDASELNETPIFKHITLREDQGEKLVAALRTELADASANNRAVNVGAARHSMGGQAIPRGGHAITFENASIELDTENSVMRLHAGARWRDVINAMDPVGLGPRVMQSNNDFGVAATFCVNAHGWPVKEGPMGSTVRAFEMLLPEGELMRCSRSENSDLFNMTMGGYGLTGIVTQMDVDLAKNVRLEPTFEEVPAESLGKRFIEVLKDRTVNMAYGRLNVGRDDFMMRGLLVSYRPSADQSALPAAQGSGVAAKIASRIYRAQLGNERMKKLRWWFEADVATKLAGGPTTRNSLINEPVHTLDDRDPKRTDILHEYFVAPERFAEFVIICRTVIPASYQEFLNVTLRFVDTDEESLLSYSTTPRIAAVMSFSQEMTARAEADMQRMTQELIDGIVSIGGTYYLPYRPHARLDQLTAAYPRASEFAAAKRKMDPKLILRNNFWDRYLGVL</sequence>
<dbReference type="PANTHER" id="PTHR13878:SF53">
    <property type="entry name" value="CYTOKININ DEHYDROGENASE 6"/>
    <property type="match status" value="1"/>
</dbReference>
<dbReference type="STRING" id="282199.GCA_001049735_01564"/>
<keyword evidence="7" id="KW-1185">Reference proteome</keyword>
<dbReference type="Pfam" id="PF01565">
    <property type="entry name" value="FAD_binding_4"/>
    <property type="match status" value="1"/>
</dbReference>
<dbReference type="InterPro" id="IPR016164">
    <property type="entry name" value="FAD-linked_Oxase-like_C"/>
</dbReference>